<evidence type="ECO:0000313" key="1">
    <source>
        <dbReference type="EMBL" id="ODP30364.1"/>
    </source>
</evidence>
<sequence length="206" mass="24236">MLLCRSKKVREDLIKRYSILPIAHVKLLKGQERKSCTGNLLTDSYYVFSYQKDGESKSFLCGIHAAYHFLELIKHPKLPLFDPLSRNQDSSSINKNIENYTDQNKQWHPAAKQLYNAIHLLIICWKIEPKAALKDIKSKLEKTMENEPDIRLVKAINTIISRDISKRTIQEMIQELRVENENMRTFHFDLLTELLLKNKIEQSFYE</sequence>
<evidence type="ECO:0000313" key="2">
    <source>
        <dbReference type="Proteomes" id="UP000094578"/>
    </source>
</evidence>
<organism evidence="1 2">
    <name type="scientific">Paenibacillus nuruki</name>
    <dbReference type="NCBI Taxonomy" id="1886670"/>
    <lineage>
        <taxon>Bacteria</taxon>
        <taxon>Bacillati</taxon>
        <taxon>Bacillota</taxon>
        <taxon>Bacilli</taxon>
        <taxon>Bacillales</taxon>
        <taxon>Paenibacillaceae</taxon>
        <taxon>Paenibacillus</taxon>
    </lineage>
</organism>
<dbReference type="RefSeq" id="WP_069325709.1">
    <property type="nucleotide sequence ID" value="NZ_MDER01000003.1"/>
</dbReference>
<dbReference type="Proteomes" id="UP000094578">
    <property type="component" value="Unassembled WGS sequence"/>
</dbReference>
<dbReference type="AlphaFoldDB" id="A0A1E3L9Q9"/>
<reference evidence="1 2" key="1">
    <citation type="submission" date="2016-08" db="EMBL/GenBank/DDBJ databases">
        <title>Genome sequencing of Paenibacillus sp. TI45-13ar, isolated from Korean traditional nuruk.</title>
        <authorList>
            <person name="Kim S.-J."/>
        </authorList>
    </citation>
    <scope>NUCLEOTIDE SEQUENCE [LARGE SCALE GENOMIC DNA]</scope>
    <source>
        <strain evidence="1 2">TI45-13ar</strain>
    </source>
</reference>
<name>A0A1E3L9Q9_9BACL</name>
<dbReference type="EMBL" id="MDER01000003">
    <property type="protein sequence ID" value="ODP30364.1"/>
    <property type="molecule type" value="Genomic_DNA"/>
</dbReference>
<keyword evidence="2" id="KW-1185">Reference proteome</keyword>
<protein>
    <submittedName>
        <fullName evidence="1">Uncharacterized protein</fullName>
    </submittedName>
</protein>
<gene>
    <name evidence="1" type="ORF">PTI45_00216</name>
</gene>
<comment type="caution">
    <text evidence="1">The sequence shown here is derived from an EMBL/GenBank/DDBJ whole genome shotgun (WGS) entry which is preliminary data.</text>
</comment>
<proteinExistence type="predicted"/>
<accession>A0A1E3L9Q9</accession>